<reference evidence="1" key="1">
    <citation type="journal article" date="2020" name="Fungal Divers.">
        <title>Resolving the Mortierellaceae phylogeny through synthesis of multi-gene phylogenetics and phylogenomics.</title>
        <authorList>
            <person name="Vandepol N."/>
            <person name="Liber J."/>
            <person name="Desiro A."/>
            <person name="Na H."/>
            <person name="Kennedy M."/>
            <person name="Barry K."/>
            <person name="Grigoriev I.V."/>
            <person name="Miller A.N."/>
            <person name="O'Donnell K."/>
            <person name="Stajich J.E."/>
            <person name="Bonito G."/>
        </authorList>
    </citation>
    <scope>NUCLEOTIDE SEQUENCE</scope>
    <source>
        <strain evidence="1">MES-2147</strain>
    </source>
</reference>
<proteinExistence type="predicted"/>
<evidence type="ECO:0000313" key="1">
    <source>
        <dbReference type="EMBL" id="KAF9996858.1"/>
    </source>
</evidence>
<evidence type="ECO:0000313" key="2">
    <source>
        <dbReference type="Proteomes" id="UP000749646"/>
    </source>
</evidence>
<feature type="non-terminal residue" evidence="1">
    <location>
        <position position="1"/>
    </location>
</feature>
<protein>
    <submittedName>
        <fullName evidence="1">Uncharacterized protein</fullName>
    </submittedName>
</protein>
<organism evidence="1 2">
    <name type="scientific">Modicella reniformis</name>
    <dbReference type="NCBI Taxonomy" id="1440133"/>
    <lineage>
        <taxon>Eukaryota</taxon>
        <taxon>Fungi</taxon>
        <taxon>Fungi incertae sedis</taxon>
        <taxon>Mucoromycota</taxon>
        <taxon>Mortierellomycotina</taxon>
        <taxon>Mortierellomycetes</taxon>
        <taxon>Mortierellales</taxon>
        <taxon>Mortierellaceae</taxon>
        <taxon>Modicella</taxon>
    </lineage>
</organism>
<dbReference type="AlphaFoldDB" id="A0A9P6MFC8"/>
<sequence>HARDVLHPSTPIFIPKGQIEAELARILEGVGYNHTTSTVDPKEVEASQKEKLGRFYKRALPYHETATNISLVMLGLELDKQAKTSEGETLREIVDKDVGRYSDHRVVVMVAPSGSGKTATVVDLASRHFVIYCVCCVPSPTISPGFKDLNFITLSKDVETIYTTIINKEHGGSRDPLDIDTEVKSLVGDRVDVEFLARLLFLQHLLDNNPALEPKQFFRAQTTKGASTIGDLVRRAKDYQVLTIRDMLGQVQTNIQNHLLPRQLGIVIALDEAQVAANGILPGKLISPSALIKNRNVLFDNKNQIHPEFRRGFLTPLSATLSNLQATLVILGTALSLQNPEYVYSAVAKQTNDSKITDFPKFSEYDVSKMLSDLVQMEDCVIPEAKRRKLAGRARFSIDVVNRLTKPSSPGDSKQVVLENAIDQSIEQTMEGLRRGVRTILASDQSGGMARLLSRIVLAYHLHGGKISFAGKDQSDFVDKALCRLRPHSDGVHLVMDEPMVVEAVEIELKARGKDPAFAEYMDQIFQVVANFGIASTSKGDAFEPLVRRSLQRFNGYRLVDLPFLRSVPLPAWCDNFKLQIDEINTANGFGYSDSGLRADLAFLTECPPNKMLIANNGTRPDGVWFFSDRQYAGSLAIKLYSERLKNAVHESNQTSSDIRGCFLRKDGIKVNESLAGIRDDFVASGTPSNLRGILRIHLEFPGVQNGNPITHVKRDPAIGIEDVMVYINLSNMDDFFFEGISESAEDMVKLKTLIKFITTSD</sequence>
<dbReference type="Proteomes" id="UP000749646">
    <property type="component" value="Unassembled WGS sequence"/>
</dbReference>
<dbReference type="OrthoDB" id="2420447at2759"/>
<accession>A0A9P6MFC8</accession>
<name>A0A9P6MFC8_9FUNG</name>
<gene>
    <name evidence="1" type="ORF">BGZ65_007564</name>
</gene>
<comment type="caution">
    <text evidence="1">The sequence shown here is derived from an EMBL/GenBank/DDBJ whole genome shotgun (WGS) entry which is preliminary data.</text>
</comment>
<dbReference type="EMBL" id="JAAAHW010001097">
    <property type="protein sequence ID" value="KAF9996858.1"/>
    <property type="molecule type" value="Genomic_DNA"/>
</dbReference>
<keyword evidence="2" id="KW-1185">Reference proteome</keyword>